<dbReference type="CDD" id="cd17933">
    <property type="entry name" value="DEXSc_RecD-like"/>
    <property type="match status" value="1"/>
</dbReference>
<dbReference type="NCBIfam" id="NF008127">
    <property type="entry name" value="PRK10875.1"/>
    <property type="match status" value="1"/>
</dbReference>
<keyword evidence="7 11" id="KW-0067">ATP-binding</keyword>
<feature type="domain" description="AAA+ ATPase" evidence="12">
    <location>
        <begin position="174"/>
        <end position="390"/>
    </location>
</feature>
<evidence type="ECO:0000256" key="4">
    <source>
        <dbReference type="ARBA" id="ARBA00022801"/>
    </source>
</evidence>
<dbReference type="InterPro" id="IPR003593">
    <property type="entry name" value="AAA+_ATPase"/>
</dbReference>
<evidence type="ECO:0000256" key="5">
    <source>
        <dbReference type="ARBA" id="ARBA00022806"/>
    </source>
</evidence>
<dbReference type="EC" id="5.6.2.3" evidence="11"/>
<dbReference type="Gene3D" id="3.40.50.300">
    <property type="entry name" value="P-loop containing nucleotide triphosphate hydrolases"/>
    <property type="match status" value="3"/>
</dbReference>
<sequence length="630" mass="69477">MALLKQLRQLQLIRPLDLQFGRFIRDEERQDNPDSHSSEQLALLAVLVSLQLGRGEVCLPLDNCGMLIESWPVALRDHAKGLLGDIPAEHLLSFAVVSDGQNETPLVYSHGRLYLYRYWYYETQVAKRIQTLTQPVTFDSVAIDTISSALRRLFNASAAGETDWQQVAVAVALSRRFSVISGGPGTGKTTTVARLLCLYAELFSARQGRAPLIRLAAPTGKAAARLSESLGRAQQGLPVTESVRAMLPDQAVTLHRLLGSRPDSKNFRHNRDNPLHLDLLVVDEASMIDLPMIYRLLDALPEHAQLVMIGDRDQLASVEAGSVLGDICAWQQQEGSGELCYSPVQLSYLQQVCSLSAPPSAAGNNPVADALALLRKSYRFDEHSGIGQLARAVNRGEAEAAVRLFSENWQDIGFVPLSEDGYQQMVAEVARGYSDYLKRMQGGEPPQQLLQAFNQIQLLAVVRQGVYGVEGLNQAIEAQLQRQNLISVTGAWYAGRPVMISRNDYQLGLYNGDIGITVADPHGKLRVWFELPDGSMKGVLPGRLPEHETVYAMTVHKSQGSEFETVVMILPAEETPLLTRELIYTGITRAKCKFVLHATTDALIKGSHRRTERASGLSWRLWQSSGTYGG</sequence>
<name>A0ABS2W2Z9_9GAMM</name>
<dbReference type="Proteomes" id="UP000760472">
    <property type="component" value="Unassembled WGS sequence"/>
</dbReference>
<dbReference type="InterPro" id="IPR006344">
    <property type="entry name" value="RecD"/>
</dbReference>
<evidence type="ECO:0000313" key="14">
    <source>
        <dbReference type="Proteomes" id="UP000760472"/>
    </source>
</evidence>
<dbReference type="SMART" id="SM00382">
    <property type="entry name" value="AAA"/>
    <property type="match status" value="1"/>
</dbReference>
<accession>A0ABS2W2Z9</accession>
<dbReference type="InterPro" id="IPR049550">
    <property type="entry name" value="RecD_N"/>
</dbReference>
<evidence type="ECO:0000256" key="3">
    <source>
        <dbReference type="ARBA" id="ARBA00022763"/>
    </source>
</evidence>
<evidence type="ECO:0000256" key="7">
    <source>
        <dbReference type="ARBA" id="ARBA00022840"/>
    </source>
</evidence>
<dbReference type="CDD" id="cd18809">
    <property type="entry name" value="SF1_C_RecD"/>
    <property type="match status" value="1"/>
</dbReference>
<dbReference type="InterPro" id="IPR027785">
    <property type="entry name" value="UvrD-like_helicase_C"/>
</dbReference>
<keyword evidence="3 11" id="KW-0227">DNA damage</keyword>
<keyword evidence="14" id="KW-1185">Reference proteome</keyword>
<comment type="caution">
    <text evidence="13">The sequence shown here is derived from an EMBL/GenBank/DDBJ whole genome shotgun (WGS) entry which is preliminary data.</text>
</comment>
<dbReference type="RefSeq" id="WP_205212781.1">
    <property type="nucleotide sequence ID" value="NZ_JAFFZP010000002.1"/>
</dbReference>
<keyword evidence="6 11" id="KW-0269">Exonuclease</keyword>
<reference evidence="13 14" key="1">
    <citation type="submission" date="2021-02" db="EMBL/GenBank/DDBJ databases">
        <title>A novel species of genus Amphritea isolated from a fishpond in China.</title>
        <authorList>
            <person name="Lu H."/>
        </authorList>
    </citation>
    <scope>NUCLEOTIDE SEQUENCE [LARGE SCALE GENOMIC DNA]</scope>
    <source>
        <strain evidence="13 14">RP18W</strain>
    </source>
</reference>
<keyword evidence="8 11" id="KW-0238">DNA-binding</keyword>
<evidence type="ECO:0000256" key="9">
    <source>
        <dbReference type="ARBA" id="ARBA00023204"/>
    </source>
</evidence>
<evidence type="ECO:0000256" key="6">
    <source>
        <dbReference type="ARBA" id="ARBA00022839"/>
    </source>
</evidence>
<feature type="binding site" evidence="11">
    <location>
        <begin position="182"/>
        <end position="189"/>
    </location>
    <ligand>
        <name>ATP</name>
        <dbReference type="ChEBI" id="CHEBI:30616"/>
    </ligand>
</feature>
<dbReference type="PANTHER" id="PTHR43788:SF6">
    <property type="entry name" value="DNA HELICASE B"/>
    <property type="match status" value="1"/>
</dbReference>
<comment type="subunit">
    <text evidence="11">Heterotrimer of RecB, RecC and RecD. All subunits contribute to DNA-binding.</text>
</comment>
<evidence type="ECO:0000256" key="10">
    <source>
        <dbReference type="ARBA" id="ARBA00023235"/>
    </source>
</evidence>
<evidence type="ECO:0000256" key="1">
    <source>
        <dbReference type="ARBA" id="ARBA00022722"/>
    </source>
</evidence>
<dbReference type="SUPFAM" id="SSF52540">
    <property type="entry name" value="P-loop containing nucleoside triphosphate hydrolases"/>
    <property type="match status" value="2"/>
</dbReference>
<proteinExistence type="inferred from homology"/>
<dbReference type="Pfam" id="PF21185">
    <property type="entry name" value="RecD_N"/>
    <property type="match status" value="1"/>
</dbReference>
<keyword evidence="2 11" id="KW-0547">Nucleotide-binding</keyword>
<dbReference type="Pfam" id="PF13538">
    <property type="entry name" value="UvrD_C_2"/>
    <property type="match status" value="1"/>
</dbReference>
<gene>
    <name evidence="11 13" type="primary">recD</name>
    <name evidence="13" type="ORF">JW498_01765</name>
</gene>
<comment type="similarity">
    <text evidence="11">Belongs to the RecD family.</text>
</comment>
<evidence type="ECO:0000256" key="11">
    <source>
        <dbReference type="HAMAP-Rule" id="MF_01487"/>
    </source>
</evidence>
<dbReference type="Pfam" id="PF13245">
    <property type="entry name" value="AAA_19"/>
    <property type="match status" value="1"/>
</dbReference>
<keyword evidence="5 11" id="KW-0347">Helicase</keyword>
<dbReference type="EMBL" id="JAFFZP010000002">
    <property type="protein sequence ID" value="MBN0986080.1"/>
    <property type="molecule type" value="Genomic_DNA"/>
</dbReference>
<evidence type="ECO:0000256" key="2">
    <source>
        <dbReference type="ARBA" id="ARBA00022741"/>
    </source>
</evidence>
<dbReference type="Gene3D" id="1.10.10.1020">
    <property type="entry name" value="RecBCD complex, subunit RecD, N-terminal domain"/>
    <property type="match status" value="1"/>
</dbReference>
<comment type="function">
    <text evidence="11">A helicase/nuclease that prepares dsDNA breaks (DSB) for recombinational DNA repair. Binds to DSBs and unwinds DNA via a highly rapid and processive ATP-dependent bidirectional helicase activity. Unwinds dsDNA until it encounters a Chi (crossover hotspot instigator) sequence from the 3' direction. Cuts ssDNA a few nucleotides 3' to the Chi site. The properties and activities of the enzyme are changed at Chi. The Chi-altered holoenzyme produces a long 3'-ssDNA overhang and facilitates RecA-binding to the ssDNA for homologous DNA recombination and repair. Holoenzyme degrades any linearized DNA that is unable to undergo homologous recombination. In the holoenzyme this subunit has ssDNA-dependent ATPase and 5'-3' helicase activity. When added to pre-assembled RecBC greatly stimulates nuclease activity and augments holoenzyme processivity. Negatively regulates the RecA-loading ability of RecBCD.</text>
</comment>
<dbReference type="NCBIfam" id="TIGR01447">
    <property type="entry name" value="recD"/>
    <property type="match status" value="1"/>
</dbReference>
<evidence type="ECO:0000313" key="13">
    <source>
        <dbReference type="EMBL" id="MBN0986080.1"/>
    </source>
</evidence>
<evidence type="ECO:0000259" key="12">
    <source>
        <dbReference type="SMART" id="SM00382"/>
    </source>
</evidence>
<keyword evidence="1 11" id="KW-0540">Nuclease</keyword>
<dbReference type="InterPro" id="IPR027417">
    <property type="entry name" value="P-loop_NTPase"/>
</dbReference>
<dbReference type="InterPro" id="IPR041851">
    <property type="entry name" value="RecD_N_sf"/>
</dbReference>
<protein>
    <recommendedName>
        <fullName evidence="11">RecBCD enzyme subunit RecD</fullName>
        <ecNumber evidence="11">5.6.2.3</ecNumber>
    </recommendedName>
    <alternativeName>
        <fullName evidence="11">DNA 5'-3' helicase subunit RecD</fullName>
    </alternativeName>
    <alternativeName>
        <fullName evidence="11">Exonuclease V subunit RecD</fullName>
        <shortName evidence="11">ExoV subunit RecD</shortName>
    </alternativeName>
    <alternativeName>
        <fullName evidence="11">Helicase/nuclease RecBCD subunit RecD</fullName>
    </alternativeName>
</protein>
<comment type="miscellaneous">
    <text evidence="11">In the RecBCD complex, RecB has a slow 3'-5' helicase, an exonuclease activity and loads RecA onto ssDNA, RecD has a fast 5'-3' helicase activity, while RecC stimulates the ATPase and processivity of the RecB helicase and contributes to recognition of the Chi site.</text>
</comment>
<dbReference type="InterPro" id="IPR050534">
    <property type="entry name" value="Coronavir_polyprotein_1ab"/>
</dbReference>
<evidence type="ECO:0000256" key="8">
    <source>
        <dbReference type="ARBA" id="ARBA00023125"/>
    </source>
</evidence>
<organism evidence="13 14">
    <name type="scientific">Amphritea pacifica</name>
    <dbReference type="NCBI Taxonomy" id="2811233"/>
    <lineage>
        <taxon>Bacteria</taxon>
        <taxon>Pseudomonadati</taxon>
        <taxon>Pseudomonadota</taxon>
        <taxon>Gammaproteobacteria</taxon>
        <taxon>Oceanospirillales</taxon>
        <taxon>Oceanospirillaceae</taxon>
        <taxon>Amphritea</taxon>
    </lineage>
</organism>
<comment type="catalytic activity">
    <reaction evidence="11">
        <text>ATP + H2O = ADP + phosphate + H(+)</text>
        <dbReference type="Rhea" id="RHEA:13065"/>
        <dbReference type="ChEBI" id="CHEBI:15377"/>
        <dbReference type="ChEBI" id="CHEBI:15378"/>
        <dbReference type="ChEBI" id="CHEBI:30616"/>
        <dbReference type="ChEBI" id="CHEBI:43474"/>
        <dbReference type="ChEBI" id="CHEBI:456216"/>
        <dbReference type="EC" id="5.6.2.3"/>
    </reaction>
</comment>
<keyword evidence="4 11" id="KW-0378">Hydrolase</keyword>
<dbReference type="HAMAP" id="MF_01487">
    <property type="entry name" value="RecD"/>
    <property type="match status" value="1"/>
</dbReference>
<keyword evidence="10 11" id="KW-0413">Isomerase</keyword>
<keyword evidence="9 11" id="KW-0234">DNA repair</keyword>
<dbReference type="PANTHER" id="PTHR43788">
    <property type="entry name" value="DNA2/NAM7 HELICASE FAMILY MEMBER"/>
    <property type="match status" value="1"/>
</dbReference>